<dbReference type="InterPro" id="IPR013131">
    <property type="entry name" value="Mannitol_DH_N"/>
</dbReference>
<name>A0A0J5WG33_BURCE</name>
<dbReference type="InterPro" id="IPR013118">
    <property type="entry name" value="Mannitol_DH_C"/>
</dbReference>
<comment type="caution">
    <text evidence="5">The sequence shown here is derived from an EMBL/GenBank/DDBJ whole genome shotgun (WGS) entry which is preliminary data.</text>
</comment>
<proteinExistence type="predicted"/>
<evidence type="ECO:0000256" key="1">
    <source>
        <dbReference type="ARBA" id="ARBA00023002"/>
    </source>
</evidence>
<dbReference type="PATRIC" id="fig|292.27.peg.5124"/>
<sequence length="387" mass="42972">MTPPILQFGTSRFLLAHVDLFVSQALGEGDAIGGIGIVQTTGHPASRARIDALRAADHYPVRIRGRDGGRIVDEVVECRAVHRAWYAASDWAEIRRAAIETVRVIVSNTGDAGYRADPRDSADLPDHPAQVPHGFPAKLVVLLHARWQVRPGDGVTVLPCELVADNGDTLRDIVLDLARQWRLPDAFTDYLHNRCIWVNSLVDRIVSEPIHPVGAVAEPYALWAIERRAGMTLPCRHAQIVVTDDLRSHERLKLFFLNLGHSWLAEQWLVTGRPESETVLDAMNDTRLRDGLEAVWRDEVAPVFAALGLRETAERYVDSVRERFLNPYLAHRLADIAGNHREKAARRIEPLLALAASLALPAEQPRLRHIAARCDPMSGATTGRTPS</sequence>
<evidence type="ECO:0000259" key="3">
    <source>
        <dbReference type="Pfam" id="PF01232"/>
    </source>
</evidence>
<dbReference type="Gene3D" id="3.40.50.720">
    <property type="entry name" value="NAD(P)-binding Rossmann-like Domain"/>
    <property type="match status" value="1"/>
</dbReference>
<dbReference type="PANTHER" id="PTHR30524:SF0">
    <property type="entry name" value="ALTRONATE OXIDOREDUCTASE-RELATED"/>
    <property type="match status" value="1"/>
</dbReference>
<dbReference type="AlphaFoldDB" id="A0A0J5WG33"/>
<keyword evidence="2" id="KW-0520">NAD</keyword>
<feature type="domain" description="Mannitol dehydrogenase C-terminal" evidence="4">
    <location>
        <begin position="245"/>
        <end position="348"/>
    </location>
</feature>
<dbReference type="InterPro" id="IPR008927">
    <property type="entry name" value="6-PGluconate_DH-like_C_sf"/>
</dbReference>
<dbReference type="SUPFAM" id="SSF48179">
    <property type="entry name" value="6-phosphogluconate dehydrogenase C-terminal domain-like"/>
    <property type="match status" value="1"/>
</dbReference>
<dbReference type="InterPro" id="IPR013328">
    <property type="entry name" value="6PGD_dom2"/>
</dbReference>
<dbReference type="SUPFAM" id="SSF51735">
    <property type="entry name" value="NAD(P)-binding Rossmann-fold domains"/>
    <property type="match status" value="1"/>
</dbReference>
<reference evidence="5 6" key="1">
    <citation type="submission" date="2015-05" db="EMBL/GenBank/DDBJ databases">
        <title>Draft genome of Burkholderia cepacia LK29.</title>
        <authorList>
            <person name="Chan X.Y."/>
        </authorList>
    </citation>
    <scope>NUCLEOTIDE SEQUENCE [LARGE SCALE GENOMIC DNA]</scope>
    <source>
        <strain evidence="5 6">LK29</strain>
    </source>
</reference>
<dbReference type="Gene3D" id="1.10.1040.10">
    <property type="entry name" value="N-(1-d-carboxylethyl)-l-norvaline Dehydrogenase, domain 2"/>
    <property type="match status" value="1"/>
</dbReference>
<accession>A0A0J5WG33</accession>
<protein>
    <submittedName>
        <fullName evidence="5">D-mannonate oxidoreductase</fullName>
    </submittedName>
</protein>
<evidence type="ECO:0000259" key="4">
    <source>
        <dbReference type="Pfam" id="PF08125"/>
    </source>
</evidence>
<keyword evidence="1" id="KW-0560">Oxidoreductase</keyword>
<organism evidence="5 6">
    <name type="scientific">Burkholderia cepacia</name>
    <name type="common">Pseudomonas cepacia</name>
    <dbReference type="NCBI Taxonomy" id="292"/>
    <lineage>
        <taxon>Bacteria</taxon>
        <taxon>Pseudomonadati</taxon>
        <taxon>Pseudomonadota</taxon>
        <taxon>Betaproteobacteria</taxon>
        <taxon>Burkholderiales</taxon>
        <taxon>Burkholderiaceae</taxon>
        <taxon>Burkholderia</taxon>
        <taxon>Burkholderia cepacia complex</taxon>
    </lineage>
</organism>
<dbReference type="Pfam" id="PF01232">
    <property type="entry name" value="Mannitol_dh"/>
    <property type="match status" value="1"/>
</dbReference>
<dbReference type="InterPro" id="IPR036291">
    <property type="entry name" value="NAD(P)-bd_dom_sf"/>
</dbReference>
<evidence type="ECO:0000313" key="6">
    <source>
        <dbReference type="Proteomes" id="UP000036338"/>
    </source>
</evidence>
<feature type="domain" description="Mannitol dehydrogenase N-terminal" evidence="3">
    <location>
        <begin position="5"/>
        <end position="227"/>
    </location>
</feature>
<dbReference type="PANTHER" id="PTHR30524">
    <property type="entry name" value="MANNITOL-1-PHOSPHATE 5-DEHYDROGENASE"/>
    <property type="match status" value="1"/>
</dbReference>
<dbReference type="Proteomes" id="UP000036338">
    <property type="component" value="Unassembled WGS sequence"/>
</dbReference>
<evidence type="ECO:0000313" key="5">
    <source>
        <dbReference type="EMBL" id="KML53629.1"/>
    </source>
</evidence>
<dbReference type="Pfam" id="PF08125">
    <property type="entry name" value="Mannitol_dh_C"/>
    <property type="match status" value="1"/>
</dbReference>
<dbReference type="RefSeq" id="WP_048248974.1">
    <property type="nucleotide sequence ID" value="NZ_LDWR01000042.1"/>
</dbReference>
<dbReference type="GO" id="GO:0016491">
    <property type="term" value="F:oxidoreductase activity"/>
    <property type="evidence" value="ECO:0007669"/>
    <property type="project" value="UniProtKB-KW"/>
</dbReference>
<gene>
    <name evidence="5" type="ORF">VL15_23940</name>
</gene>
<dbReference type="EMBL" id="LDWR01000042">
    <property type="protein sequence ID" value="KML53629.1"/>
    <property type="molecule type" value="Genomic_DNA"/>
</dbReference>
<evidence type="ECO:0000256" key="2">
    <source>
        <dbReference type="ARBA" id="ARBA00023027"/>
    </source>
</evidence>